<dbReference type="InterPro" id="IPR015231">
    <property type="entry name" value="DUF1934"/>
</dbReference>
<comment type="caution">
    <text evidence="1">The sequence shown here is derived from an EMBL/GenBank/DDBJ whole genome shotgun (WGS) entry which is preliminary data.</text>
</comment>
<dbReference type="EMBL" id="QRPK01000054">
    <property type="protein sequence ID" value="RHM08226.1"/>
    <property type="molecule type" value="Genomic_DNA"/>
</dbReference>
<protein>
    <submittedName>
        <fullName evidence="1">DUF1934 family protein</fullName>
    </submittedName>
</protein>
<dbReference type="Pfam" id="PF09148">
    <property type="entry name" value="DUF1934"/>
    <property type="match status" value="1"/>
</dbReference>
<dbReference type="AlphaFoldDB" id="A0A415P696"/>
<reference evidence="1 2" key="1">
    <citation type="submission" date="2018-08" db="EMBL/GenBank/DDBJ databases">
        <title>A genome reference for cultivated species of the human gut microbiota.</title>
        <authorList>
            <person name="Zou Y."/>
            <person name="Xue W."/>
            <person name="Luo G."/>
        </authorList>
    </citation>
    <scope>NUCLEOTIDE SEQUENCE [LARGE SCALE GENOMIC DNA]</scope>
    <source>
        <strain evidence="1 2">AF35-6BH</strain>
    </source>
</reference>
<proteinExistence type="predicted"/>
<dbReference type="InterPro" id="IPR012674">
    <property type="entry name" value="Calycin"/>
</dbReference>
<dbReference type="SUPFAM" id="SSF50814">
    <property type="entry name" value="Lipocalins"/>
    <property type="match status" value="1"/>
</dbReference>
<dbReference type="Gene3D" id="2.40.128.20">
    <property type="match status" value="1"/>
</dbReference>
<keyword evidence="2" id="KW-1185">Reference proteome</keyword>
<gene>
    <name evidence="1" type="ORF">DWZ83_08600</name>
</gene>
<name>A0A415P696_9FIRM</name>
<organism evidence="1 2">
    <name type="scientific">Amedibacillus dolichus</name>
    <dbReference type="NCBI Taxonomy" id="31971"/>
    <lineage>
        <taxon>Bacteria</taxon>
        <taxon>Bacillati</taxon>
        <taxon>Bacillota</taxon>
        <taxon>Erysipelotrichia</taxon>
        <taxon>Erysipelotrichales</taxon>
        <taxon>Erysipelotrichaceae</taxon>
        <taxon>Amedibacillus</taxon>
    </lineage>
</organism>
<evidence type="ECO:0000313" key="1">
    <source>
        <dbReference type="EMBL" id="RHM08226.1"/>
    </source>
</evidence>
<dbReference type="Proteomes" id="UP000284868">
    <property type="component" value="Unassembled WGS sequence"/>
</dbReference>
<evidence type="ECO:0000313" key="2">
    <source>
        <dbReference type="Proteomes" id="UP000284868"/>
    </source>
</evidence>
<sequence length="132" mass="15545">MQMKAYMQAVQHSLTTKEKTVLYQGMIERKQSDAGQSFTYNEKGTNACVEVLANETDLFIKRSSDVESTHCFRPLEETKGKVMSEFGLLEFELYTHKYIQSENIIFIEYDVMQNHEIIDRIRIVWELKEDFS</sequence>
<accession>A0A415P696</accession>